<keyword evidence="7 8" id="KW-0472">Membrane</keyword>
<feature type="transmembrane region" description="Helical" evidence="8">
    <location>
        <begin position="73"/>
        <end position="91"/>
    </location>
</feature>
<keyword evidence="10" id="KW-1185">Reference proteome</keyword>
<feature type="transmembrane region" description="Helical" evidence="8">
    <location>
        <begin position="395"/>
        <end position="416"/>
    </location>
</feature>
<organism evidence="9 10">
    <name type="scientific">Heyndrickxia coagulans</name>
    <name type="common">Weizmannia coagulans</name>
    <dbReference type="NCBI Taxonomy" id="1398"/>
    <lineage>
        <taxon>Bacteria</taxon>
        <taxon>Bacillati</taxon>
        <taxon>Bacillota</taxon>
        <taxon>Bacilli</taxon>
        <taxon>Bacillales</taxon>
        <taxon>Bacillaceae</taxon>
        <taxon>Heyndrickxia</taxon>
    </lineage>
</organism>
<dbReference type="GO" id="GO:0005886">
    <property type="term" value="C:plasma membrane"/>
    <property type="evidence" value="ECO:0007669"/>
    <property type="project" value="UniProtKB-SubCell"/>
</dbReference>
<dbReference type="InterPro" id="IPR006043">
    <property type="entry name" value="NCS2"/>
</dbReference>
<comment type="subcellular location">
    <subcellularLocation>
        <location evidence="1">Cell membrane</location>
        <topology evidence="1">Multi-pass membrane protein</topology>
    </subcellularLocation>
</comment>
<feature type="transmembrane region" description="Helical" evidence="8">
    <location>
        <begin position="220"/>
        <end position="238"/>
    </location>
</feature>
<feature type="transmembrane region" description="Helical" evidence="8">
    <location>
        <begin position="290"/>
        <end position="310"/>
    </location>
</feature>
<dbReference type="NCBIfam" id="TIGR00801">
    <property type="entry name" value="ncs2"/>
    <property type="match status" value="1"/>
</dbReference>
<keyword evidence="6 8" id="KW-1133">Transmembrane helix</keyword>
<gene>
    <name evidence="9" type="ORF">SB48_HM08orf00147</name>
</gene>
<feature type="transmembrane region" description="Helical" evidence="8">
    <location>
        <begin position="366"/>
        <end position="389"/>
    </location>
</feature>
<dbReference type="PANTHER" id="PTHR42810">
    <property type="entry name" value="PURINE PERMEASE C1399.01C-RELATED"/>
    <property type="match status" value="1"/>
</dbReference>
<dbReference type="AlphaFoldDB" id="A0AAN0WAA1"/>
<comment type="similarity">
    <text evidence="2">Belongs to the nucleobase:cation symporter-2 (NCS2) (TC 2.A.40) family.</text>
</comment>
<dbReference type="PROSITE" id="PS01116">
    <property type="entry name" value="XANTH_URACIL_PERMASE"/>
    <property type="match status" value="1"/>
</dbReference>
<feature type="transmembrane region" description="Helical" evidence="8">
    <location>
        <begin position="173"/>
        <end position="195"/>
    </location>
</feature>
<keyword evidence="5 8" id="KW-0812">Transmembrane</keyword>
<dbReference type="InterPro" id="IPR006042">
    <property type="entry name" value="Xan_ur_permease"/>
</dbReference>
<evidence type="ECO:0000256" key="8">
    <source>
        <dbReference type="SAM" id="Phobius"/>
    </source>
</evidence>
<dbReference type="EMBL" id="CP010525">
    <property type="protein sequence ID" value="AJO20896.1"/>
    <property type="molecule type" value="Genomic_DNA"/>
</dbReference>
<evidence type="ECO:0000256" key="3">
    <source>
        <dbReference type="ARBA" id="ARBA00022448"/>
    </source>
</evidence>
<evidence type="ECO:0000313" key="9">
    <source>
        <dbReference type="EMBL" id="AJO20896.1"/>
    </source>
</evidence>
<dbReference type="GO" id="GO:0042907">
    <property type="term" value="F:xanthine transmembrane transporter activity"/>
    <property type="evidence" value="ECO:0007669"/>
    <property type="project" value="TreeGrafter"/>
</dbReference>
<evidence type="ECO:0000256" key="7">
    <source>
        <dbReference type="ARBA" id="ARBA00023136"/>
    </source>
</evidence>
<evidence type="ECO:0000256" key="5">
    <source>
        <dbReference type="ARBA" id="ARBA00022692"/>
    </source>
</evidence>
<dbReference type="Proteomes" id="UP000032024">
    <property type="component" value="Chromosome"/>
</dbReference>
<feature type="transmembrane region" description="Helical" evidence="8">
    <location>
        <begin position="245"/>
        <end position="264"/>
    </location>
</feature>
<feature type="transmembrane region" description="Helical" evidence="8">
    <location>
        <begin position="120"/>
        <end position="139"/>
    </location>
</feature>
<evidence type="ECO:0000313" key="10">
    <source>
        <dbReference type="Proteomes" id="UP000032024"/>
    </source>
</evidence>
<evidence type="ECO:0000256" key="4">
    <source>
        <dbReference type="ARBA" id="ARBA00022475"/>
    </source>
</evidence>
<feature type="transmembrane region" description="Helical" evidence="8">
    <location>
        <begin position="428"/>
        <end position="448"/>
    </location>
</feature>
<dbReference type="NCBIfam" id="NF007995">
    <property type="entry name" value="PRK10720.1"/>
    <property type="match status" value="1"/>
</dbReference>
<evidence type="ECO:0000256" key="2">
    <source>
        <dbReference type="ARBA" id="ARBA00008821"/>
    </source>
</evidence>
<proteinExistence type="inferred from homology"/>
<keyword evidence="4" id="KW-1003">Cell membrane</keyword>
<accession>A0AAN0WAA1</accession>
<feature type="transmembrane region" description="Helical" evidence="8">
    <location>
        <begin position="145"/>
        <end position="166"/>
    </location>
</feature>
<protein>
    <submittedName>
        <fullName evidence="9">Uracil-xanthine permease</fullName>
    </submittedName>
</protein>
<evidence type="ECO:0000256" key="6">
    <source>
        <dbReference type="ARBA" id="ARBA00022989"/>
    </source>
</evidence>
<dbReference type="Pfam" id="PF00860">
    <property type="entry name" value="Xan_ur_permease"/>
    <property type="match status" value="1"/>
</dbReference>
<evidence type="ECO:0000256" key="1">
    <source>
        <dbReference type="ARBA" id="ARBA00004651"/>
    </source>
</evidence>
<feature type="transmembrane region" description="Helical" evidence="8">
    <location>
        <begin position="454"/>
        <end position="474"/>
    </location>
</feature>
<keyword evidence="3" id="KW-0813">Transport</keyword>
<sequence>MPLKQSREAGKVPDKCALPCTLLSFGQGAFFCQKGTSWKTPASHFTNPLRGRNMEQHEIQVNQKLPFLKSLPLSFQHLFAMFGSTVLVPVLFKIDPATILFMNGIGTLLYILITKGKIPAYLGSSFAFISPVFAVLAKHAGLTGYSYALGGFLAVGIILVIIALIVKIAGTGWIEVVFPPAAMGAIVAVIGLQLVPTAAQMAGLVQTDASVKHWSPDPDTITVSLLTLAITVVCWVTLRGFLKIIPILIGIICGYLISLAFGIVDLKPVQEAAWISLPTYYPIKLNWSDIMMIVPAALVIIPEHIGHLIVTGNIVKKDLTKDPGLDRSLLGNGISTILSSFVGATPNTTYGENIGVLAITRVYSTWVIGGAAVLAIILSFCGKLAALISSIPQPVMGGISLLLFGVIAASGLRMLVEQKVDYGKSQNLILTCLVLAVGLSGATINIGTASLSGMGLATVVAIIVSLFFKLLNVLHLENE</sequence>
<name>A0AAN0WAA1_HEYCO</name>
<feature type="transmembrane region" description="Helical" evidence="8">
    <location>
        <begin position="97"/>
        <end position="113"/>
    </location>
</feature>
<reference evidence="10" key="1">
    <citation type="submission" date="2015-01" db="EMBL/GenBank/DDBJ databases">
        <title>Comparative genome analysis of Bacillus coagulans HM-08, Clostridium butyricum HM-68, Bacillus subtilis HM-66 and Bacillus paralicheniformis BL-09.</title>
        <authorList>
            <person name="Zhang H."/>
        </authorList>
    </citation>
    <scope>NUCLEOTIDE SEQUENCE [LARGE SCALE GENOMIC DNA]</scope>
    <source>
        <strain evidence="10">HM-08</strain>
    </source>
</reference>
<dbReference type="PANTHER" id="PTHR42810:SF4">
    <property type="entry name" value="URIC ACID TRANSPORTER UACT"/>
    <property type="match status" value="1"/>
</dbReference>